<dbReference type="EMBL" id="LAZR01063300">
    <property type="protein sequence ID" value="KKK59768.1"/>
    <property type="molecule type" value="Genomic_DNA"/>
</dbReference>
<reference evidence="1" key="1">
    <citation type="journal article" date="2015" name="Nature">
        <title>Complex archaea that bridge the gap between prokaryotes and eukaryotes.</title>
        <authorList>
            <person name="Spang A."/>
            <person name="Saw J.H."/>
            <person name="Jorgensen S.L."/>
            <person name="Zaremba-Niedzwiedzka K."/>
            <person name="Martijn J."/>
            <person name="Lind A.E."/>
            <person name="van Eijk R."/>
            <person name="Schleper C."/>
            <person name="Guy L."/>
            <person name="Ettema T.J."/>
        </authorList>
    </citation>
    <scope>NUCLEOTIDE SEQUENCE</scope>
</reference>
<organism evidence="1">
    <name type="scientific">marine sediment metagenome</name>
    <dbReference type="NCBI Taxonomy" id="412755"/>
    <lineage>
        <taxon>unclassified sequences</taxon>
        <taxon>metagenomes</taxon>
        <taxon>ecological metagenomes</taxon>
    </lineage>
</organism>
<dbReference type="AlphaFoldDB" id="A0A0F8WSQ6"/>
<proteinExistence type="predicted"/>
<accession>A0A0F8WSQ6</accession>
<name>A0A0F8WSQ6_9ZZZZ</name>
<feature type="non-terminal residue" evidence="1">
    <location>
        <position position="55"/>
    </location>
</feature>
<comment type="caution">
    <text evidence="1">The sequence shown here is derived from an EMBL/GenBank/DDBJ whole genome shotgun (WGS) entry which is preliminary data.</text>
</comment>
<evidence type="ECO:0000313" key="1">
    <source>
        <dbReference type="EMBL" id="KKK59768.1"/>
    </source>
</evidence>
<dbReference type="PROSITE" id="PS51257">
    <property type="entry name" value="PROKAR_LIPOPROTEIN"/>
    <property type="match status" value="1"/>
</dbReference>
<protein>
    <submittedName>
        <fullName evidence="1">Uncharacterized protein</fullName>
    </submittedName>
</protein>
<sequence length="55" mass="5869">MRPAVCFCMVAVAWAAAGGCASRTTSNTPRTAVEQLLLSRAVDLSLEKFDVPEVK</sequence>
<gene>
    <name evidence="1" type="ORF">LCGC14_3031100</name>
</gene>